<dbReference type="PANTHER" id="PTHR11864">
    <property type="entry name" value="PRE-MRNA-PROCESSING PROTEIN PRP40"/>
    <property type="match status" value="1"/>
</dbReference>
<evidence type="ECO:0000256" key="5">
    <source>
        <dbReference type="ARBA" id="ARBA00023242"/>
    </source>
</evidence>
<dbReference type="Pfam" id="PF01846">
    <property type="entry name" value="FF"/>
    <property type="match status" value="4"/>
</dbReference>
<feature type="compositionally biased region" description="Polar residues" evidence="6">
    <location>
        <begin position="209"/>
        <end position="222"/>
    </location>
</feature>
<dbReference type="Gene3D" id="2.20.70.10">
    <property type="match status" value="2"/>
</dbReference>
<gene>
    <name evidence="9" type="ORF">BGW38_001160</name>
</gene>
<dbReference type="FunFam" id="1.10.10.440:FF:000013">
    <property type="entry name" value="pre-mRNA-processing protein 40A isoform X1"/>
    <property type="match status" value="1"/>
</dbReference>
<sequence length="786" mass="89041">MADSKAALGTSGRKGLWVEYSHQDGRKYYHNSVTKETVWQKPNELKTSTELALDSCPWKEYTTSEGKRYYHNAAVQETVWTMPEEYKTLLDQLPEDSKSKDSSATPNRGSVPSPAMMSGPGPEAMPVPVVAPPRQQIPSSTVSTPSPLRHNISGGSQQHSPTPHQVQQLPPKPVQHLPPQQPPHPHPHPGKPSGPMEMTRNGPPFIPPQHSSRQPYPHNTSGPRPPRFQPTGVNATPAGSTPSSGGSGSNQIPDFATKDEAEAAFKNLLKETGVTSSWTWEQTMRAVVTNPMYRALKTTAERKAAFQDYVDERRVQERQEEKVRQQKQKQDFLSLLQSSGKVTHESRYTTISRLFAEDPVFKAIEDDRLRFSIFDGHVGELVRKAKEEARQKRKAGMAALTLLLQSMPEITLMTRWEAAWELLKENPKFKETEVMQGLNKVDLLSAFEDHVIHLEKGYDQQRARDRHLRKRTERKRREAFKELLAELRKMGQVHAKSMWMQIHPLIKLDARYLDMLGQPGSTPMELFWDLVEDLDEKLYQDRRTVQDLLRDIDFVILPETTFEEFSKAVTSRESVKISSEDLKMIYDQLLAKAAHYAKEERRRQEKLARKKAESFRYMLKSLDPPVTVGSTWEEIRAKAEATPEFSAIESEEKRKEIFGRFVERLKERVAKNYDSEDEDGSILEDDADYNRRYGGSSHADRKRASSTNYGGHGNSSSGGGGAAHHHHHHHSNGDHPRRSKDQPSTATSTTKRPRSSDEQPSNGKADVTSVAVIPEEGVEHKDKVIE</sequence>
<keyword evidence="2" id="KW-0507">mRNA processing</keyword>
<keyword evidence="3" id="KW-0677">Repeat</keyword>
<feature type="compositionally biased region" description="Acidic residues" evidence="6">
    <location>
        <begin position="675"/>
        <end position="687"/>
    </location>
</feature>
<dbReference type="InterPro" id="IPR039726">
    <property type="entry name" value="Prp40-like"/>
</dbReference>
<evidence type="ECO:0000256" key="4">
    <source>
        <dbReference type="ARBA" id="ARBA00023187"/>
    </source>
</evidence>
<dbReference type="InterPro" id="IPR036517">
    <property type="entry name" value="FF_domain_sf"/>
</dbReference>
<keyword evidence="10" id="KW-1185">Reference proteome</keyword>
<dbReference type="Gene3D" id="1.10.10.440">
    <property type="entry name" value="FF domain"/>
    <property type="match status" value="5"/>
</dbReference>
<dbReference type="OrthoDB" id="187617at2759"/>
<feature type="compositionally biased region" description="Low complexity" evidence="6">
    <location>
        <begin position="163"/>
        <end position="178"/>
    </location>
</feature>
<keyword evidence="5" id="KW-0539">Nucleus</keyword>
<feature type="compositionally biased region" description="Gly residues" evidence="6">
    <location>
        <begin position="710"/>
        <end position="722"/>
    </location>
</feature>
<feature type="domain" description="WW" evidence="7">
    <location>
        <begin position="17"/>
        <end position="44"/>
    </location>
</feature>
<dbReference type="PROSITE" id="PS51676">
    <property type="entry name" value="FF"/>
    <property type="match status" value="3"/>
</dbReference>
<feature type="compositionally biased region" description="Polar residues" evidence="6">
    <location>
        <begin position="153"/>
        <end position="162"/>
    </location>
</feature>
<dbReference type="PROSITE" id="PS50020">
    <property type="entry name" value="WW_DOMAIN_2"/>
    <property type="match status" value="2"/>
</dbReference>
<feature type="region of interest" description="Disordered" evidence="6">
    <location>
        <begin position="673"/>
        <end position="786"/>
    </location>
</feature>
<evidence type="ECO:0000259" key="8">
    <source>
        <dbReference type="PROSITE" id="PS51676"/>
    </source>
</evidence>
<evidence type="ECO:0000256" key="1">
    <source>
        <dbReference type="ARBA" id="ARBA00004123"/>
    </source>
</evidence>
<organism evidence="9 10">
    <name type="scientific">Lunasporangiospora selenospora</name>
    <dbReference type="NCBI Taxonomy" id="979761"/>
    <lineage>
        <taxon>Eukaryota</taxon>
        <taxon>Fungi</taxon>
        <taxon>Fungi incertae sedis</taxon>
        <taxon>Mucoromycota</taxon>
        <taxon>Mortierellomycotina</taxon>
        <taxon>Mortierellomycetes</taxon>
        <taxon>Mortierellales</taxon>
        <taxon>Mortierellaceae</taxon>
        <taxon>Lunasporangiospora</taxon>
    </lineage>
</organism>
<dbReference type="GO" id="GO:0071004">
    <property type="term" value="C:U2-type prespliceosome"/>
    <property type="evidence" value="ECO:0007669"/>
    <property type="project" value="TreeGrafter"/>
</dbReference>
<dbReference type="GO" id="GO:0045292">
    <property type="term" value="P:mRNA cis splicing, via spliceosome"/>
    <property type="evidence" value="ECO:0007669"/>
    <property type="project" value="InterPro"/>
</dbReference>
<evidence type="ECO:0000256" key="3">
    <source>
        <dbReference type="ARBA" id="ARBA00022737"/>
    </source>
</evidence>
<dbReference type="SUPFAM" id="SSF81698">
    <property type="entry name" value="FF domain"/>
    <property type="match status" value="5"/>
</dbReference>
<dbReference type="CDD" id="cd00201">
    <property type="entry name" value="WW"/>
    <property type="match status" value="2"/>
</dbReference>
<evidence type="ECO:0000313" key="9">
    <source>
        <dbReference type="EMBL" id="KAF9581722.1"/>
    </source>
</evidence>
<keyword evidence="4" id="KW-0508">mRNA splicing</keyword>
<evidence type="ECO:0000256" key="6">
    <source>
        <dbReference type="SAM" id="MobiDB-lite"/>
    </source>
</evidence>
<dbReference type="EMBL" id="JAABOA010001351">
    <property type="protein sequence ID" value="KAF9581722.1"/>
    <property type="molecule type" value="Genomic_DNA"/>
</dbReference>
<evidence type="ECO:0000313" key="10">
    <source>
        <dbReference type="Proteomes" id="UP000780801"/>
    </source>
</evidence>
<accession>A0A9P6FU48</accession>
<evidence type="ECO:0000259" key="7">
    <source>
        <dbReference type="PROSITE" id="PS50020"/>
    </source>
</evidence>
<dbReference type="Proteomes" id="UP000780801">
    <property type="component" value="Unassembled WGS sequence"/>
</dbReference>
<feature type="region of interest" description="Disordered" evidence="6">
    <location>
        <begin position="95"/>
        <end position="254"/>
    </location>
</feature>
<comment type="caution">
    <text evidence="9">The sequence shown here is derived from an EMBL/GenBank/DDBJ whole genome shotgun (WGS) entry which is preliminary data.</text>
</comment>
<feature type="compositionally biased region" description="Low complexity" evidence="6">
    <location>
        <begin position="235"/>
        <end position="244"/>
    </location>
</feature>
<evidence type="ECO:0000256" key="2">
    <source>
        <dbReference type="ARBA" id="ARBA00022664"/>
    </source>
</evidence>
<dbReference type="GO" id="GO:0003723">
    <property type="term" value="F:RNA binding"/>
    <property type="evidence" value="ECO:0007669"/>
    <property type="project" value="TreeGrafter"/>
</dbReference>
<feature type="domain" description="FF" evidence="8">
    <location>
        <begin position="606"/>
        <end position="664"/>
    </location>
</feature>
<dbReference type="PANTHER" id="PTHR11864:SF0">
    <property type="entry name" value="PRP40 PRE-MRNA PROCESSING FACTOR 40 HOMOLOG A (YEAST)"/>
    <property type="match status" value="1"/>
</dbReference>
<dbReference type="Pfam" id="PF25432">
    <property type="entry name" value="FF_PRPF40A"/>
    <property type="match status" value="1"/>
</dbReference>
<dbReference type="GO" id="GO:0005685">
    <property type="term" value="C:U1 snRNP"/>
    <property type="evidence" value="ECO:0007669"/>
    <property type="project" value="TreeGrafter"/>
</dbReference>
<dbReference type="AlphaFoldDB" id="A0A9P6FU48"/>
<name>A0A9P6FU48_9FUNG</name>
<comment type="subcellular location">
    <subcellularLocation>
        <location evidence="1">Nucleus</location>
    </subcellularLocation>
</comment>
<dbReference type="Pfam" id="PF00397">
    <property type="entry name" value="WW"/>
    <property type="match status" value="1"/>
</dbReference>
<evidence type="ECO:0008006" key="11">
    <source>
        <dbReference type="Google" id="ProtNLM"/>
    </source>
</evidence>
<dbReference type="SMART" id="SM00456">
    <property type="entry name" value="WW"/>
    <property type="match status" value="2"/>
</dbReference>
<feature type="compositionally biased region" description="Basic and acidic residues" evidence="6">
    <location>
        <begin position="777"/>
        <end position="786"/>
    </location>
</feature>
<feature type="compositionally biased region" description="Basic and acidic residues" evidence="6">
    <location>
        <begin position="731"/>
        <end position="741"/>
    </location>
</feature>
<dbReference type="InterPro" id="IPR001202">
    <property type="entry name" value="WW_dom"/>
</dbReference>
<dbReference type="InterPro" id="IPR036020">
    <property type="entry name" value="WW_dom_sf"/>
</dbReference>
<dbReference type="InterPro" id="IPR002713">
    <property type="entry name" value="FF_domain"/>
</dbReference>
<feature type="domain" description="FF" evidence="8">
    <location>
        <begin position="258"/>
        <end position="312"/>
    </location>
</feature>
<dbReference type="SMART" id="SM00441">
    <property type="entry name" value="FF"/>
    <property type="match status" value="5"/>
</dbReference>
<protein>
    <recommendedName>
        <fullName evidence="11">Pre-mRNA-processing factor 40</fullName>
    </recommendedName>
</protein>
<feature type="compositionally biased region" description="Polar residues" evidence="6">
    <location>
        <begin position="136"/>
        <end position="146"/>
    </location>
</feature>
<dbReference type="SUPFAM" id="SSF51045">
    <property type="entry name" value="WW domain"/>
    <property type="match status" value="2"/>
</dbReference>
<reference evidence="9" key="1">
    <citation type="journal article" date="2020" name="Fungal Divers.">
        <title>Resolving the Mortierellaceae phylogeny through synthesis of multi-gene phylogenetics and phylogenomics.</title>
        <authorList>
            <person name="Vandepol N."/>
            <person name="Liber J."/>
            <person name="Desiro A."/>
            <person name="Na H."/>
            <person name="Kennedy M."/>
            <person name="Barry K."/>
            <person name="Grigoriev I.V."/>
            <person name="Miller A.N."/>
            <person name="O'Donnell K."/>
            <person name="Stajich J.E."/>
            <person name="Bonito G."/>
        </authorList>
    </citation>
    <scope>NUCLEOTIDE SEQUENCE</scope>
    <source>
        <strain evidence="9">KOD1015</strain>
    </source>
</reference>
<proteinExistence type="predicted"/>
<feature type="domain" description="FF" evidence="8">
    <location>
        <begin position="471"/>
        <end position="533"/>
    </location>
</feature>
<feature type="domain" description="WW" evidence="7">
    <location>
        <begin position="57"/>
        <end position="85"/>
    </location>
</feature>